<reference evidence="1" key="1">
    <citation type="submission" date="2021-12" db="EMBL/GenBank/DDBJ databases">
        <title>Alicyclobacillaceae gen. nov., sp. nov., isolated from chalcocite enrichment system.</title>
        <authorList>
            <person name="Jiang Z."/>
        </authorList>
    </citation>
    <scope>NUCLEOTIDE SEQUENCE</scope>
    <source>
        <strain evidence="1">MYW30-H2</strain>
    </source>
</reference>
<dbReference type="EMBL" id="CP089291">
    <property type="protein sequence ID" value="UOF90878.1"/>
    <property type="molecule type" value="Genomic_DNA"/>
</dbReference>
<accession>A0ABY4CKE6</accession>
<name>A0ABY4CKE6_9BACL</name>
<evidence type="ECO:0000313" key="2">
    <source>
        <dbReference type="Proteomes" id="UP000830167"/>
    </source>
</evidence>
<proteinExistence type="predicted"/>
<organism evidence="1 2">
    <name type="scientific">Fodinisporobacter ferrooxydans</name>
    <dbReference type="NCBI Taxonomy" id="2901836"/>
    <lineage>
        <taxon>Bacteria</taxon>
        <taxon>Bacillati</taxon>
        <taxon>Bacillota</taxon>
        <taxon>Bacilli</taxon>
        <taxon>Bacillales</taxon>
        <taxon>Alicyclobacillaceae</taxon>
        <taxon>Fodinisporobacter</taxon>
    </lineage>
</organism>
<dbReference type="RefSeq" id="WP_347437574.1">
    <property type="nucleotide sequence ID" value="NZ_CP089291.1"/>
</dbReference>
<protein>
    <submittedName>
        <fullName evidence="1">Helix-turn-helix transcriptional regulator</fullName>
    </submittedName>
</protein>
<evidence type="ECO:0000313" key="1">
    <source>
        <dbReference type="EMBL" id="UOF90878.1"/>
    </source>
</evidence>
<gene>
    <name evidence="1" type="ORF">LSG31_00910</name>
</gene>
<sequence length="80" mass="9072">MTLAREITNDYEFIAIAQIIKERENLSYADIAARTGNKVSESTVQSFFKTERWNGIPSSRRLDLALAICNALGMTIKIEY</sequence>
<dbReference type="Proteomes" id="UP000830167">
    <property type="component" value="Chromosome"/>
</dbReference>
<keyword evidence="2" id="KW-1185">Reference proteome</keyword>